<proteinExistence type="predicted"/>
<dbReference type="NCBIfam" id="TIGR03236">
    <property type="entry name" value="dnd_assoc_1"/>
    <property type="match status" value="1"/>
</dbReference>
<reference evidence="1 2" key="1">
    <citation type="submission" date="2017-02" db="EMBL/GenBank/DDBJ databases">
        <authorList>
            <person name="Peterson S.W."/>
        </authorList>
    </citation>
    <scope>NUCLEOTIDE SEQUENCE [LARGE SCALE GENOMIC DNA]</scope>
    <source>
        <strain evidence="1 2">M1</strain>
    </source>
</reference>
<dbReference type="InterPro" id="IPR017645">
    <property type="entry name" value="Dnd_assoc_1"/>
</dbReference>
<dbReference type="RefSeq" id="WP_079492860.1">
    <property type="nucleotide sequence ID" value="NZ_FUZT01000007.1"/>
</dbReference>
<dbReference type="STRING" id="36842.SAMN02194393_03151"/>
<evidence type="ECO:0000313" key="1">
    <source>
        <dbReference type="EMBL" id="SKC77556.1"/>
    </source>
</evidence>
<dbReference type="Proteomes" id="UP000190285">
    <property type="component" value="Unassembled WGS sequence"/>
</dbReference>
<gene>
    <name evidence="1" type="ORF">SAMN02194393_03151</name>
</gene>
<dbReference type="AlphaFoldDB" id="A0A1T5LNL0"/>
<organism evidence="1 2">
    <name type="scientific">Maledivibacter halophilus</name>
    <dbReference type="NCBI Taxonomy" id="36842"/>
    <lineage>
        <taxon>Bacteria</taxon>
        <taxon>Bacillati</taxon>
        <taxon>Bacillota</taxon>
        <taxon>Clostridia</taxon>
        <taxon>Peptostreptococcales</taxon>
        <taxon>Caminicellaceae</taxon>
        <taxon>Maledivibacter</taxon>
    </lineage>
</organism>
<accession>A0A1T5LNL0</accession>
<sequence length="463" mass="55107">MIEQIRYKINFEEIRKSFQFKETGGLTNSQGKKYRLLPYKANENNLVSNFKGVVGAFSRGISNKEIKEKIDVNLFLDKVAEKIHDYENESSKEKFKDIIETMFIDGDELVNFNIKALNYIYSTKQEENIANFMISVLYSKDLDNGIHRLYNINKDNILYKSVLQSLPEIKEKSNEVEKYNCYLPFIKELFIKDFSFLMQNEETYKSYIKRFIEFYYMFYITQLSIKLSQFQEADLTRPDLIYYTLDWEKTSKNRTAYRLGWQCLEPKVSDLFSHVITLELLNHHGQEKQLGYIEIHELFRSLDENDVANEINQIIEIYKNQLGNDIDWDTLQHKDISTGNKGFDKVYYLFDVVKHQFKKSTRTRANDAYKNWFIKFAKENFAKRRGQLGYNLNITEEDIIFLTKVCIKNREKIKLNLLFSEFEKRGVFFDKDSKERVIQLYEKLNILEKKSDSGDAQYVKSIL</sequence>
<dbReference type="EMBL" id="FUZT01000007">
    <property type="protein sequence ID" value="SKC77556.1"/>
    <property type="molecule type" value="Genomic_DNA"/>
</dbReference>
<protein>
    <submittedName>
        <fullName evidence="1">DNA phosphorothioation-dependent restriction protein DptG</fullName>
    </submittedName>
</protein>
<dbReference type="OrthoDB" id="2590988at2"/>
<name>A0A1T5LNL0_9FIRM</name>
<keyword evidence="2" id="KW-1185">Reference proteome</keyword>
<evidence type="ECO:0000313" key="2">
    <source>
        <dbReference type="Proteomes" id="UP000190285"/>
    </source>
</evidence>